<evidence type="ECO:0000313" key="1">
    <source>
        <dbReference type="EMBL" id="RDI43949.1"/>
    </source>
</evidence>
<dbReference type="SUPFAM" id="SSF158379">
    <property type="entry name" value="YqgQ-like"/>
    <property type="match status" value="1"/>
</dbReference>
<dbReference type="AlphaFoldDB" id="A0A370GKZ7"/>
<dbReference type="InterPro" id="IPR023164">
    <property type="entry name" value="YqgQ-like_sf"/>
</dbReference>
<name>A0A370GKZ7_9BACI</name>
<dbReference type="EMBL" id="QQAY01000003">
    <property type="protein sequence ID" value="RDI43949.1"/>
    <property type="molecule type" value="Genomic_DNA"/>
</dbReference>
<dbReference type="Pfam" id="PF06014">
    <property type="entry name" value="YqgQ-like"/>
    <property type="match status" value="1"/>
</dbReference>
<sequence length="69" mass="8416">MKSYYDLQQFLKRFGIIIYMGDRLVDLELMEEEFKELYQGKLIDVKEFQNALIVIRQEALKEKQLKKQK</sequence>
<reference evidence="1 2" key="1">
    <citation type="submission" date="2018-07" db="EMBL/GenBank/DDBJ databases">
        <title>Genomic Encyclopedia of Type Strains, Phase IV (KMG-IV): sequencing the most valuable type-strain genomes for metagenomic binning, comparative biology and taxonomic classification.</title>
        <authorList>
            <person name="Goeker M."/>
        </authorList>
    </citation>
    <scope>NUCLEOTIDE SEQUENCE [LARGE SCALE GENOMIC DNA]</scope>
    <source>
        <strain evidence="1 2">DSM 25281</strain>
    </source>
</reference>
<dbReference type="RefSeq" id="WP_114744854.1">
    <property type="nucleotide sequence ID" value="NZ_QQAY01000003.1"/>
</dbReference>
<organism evidence="1 2">
    <name type="scientific">Falsibacillus pallidus</name>
    <dbReference type="NCBI Taxonomy" id="493781"/>
    <lineage>
        <taxon>Bacteria</taxon>
        <taxon>Bacillati</taxon>
        <taxon>Bacillota</taxon>
        <taxon>Bacilli</taxon>
        <taxon>Bacillales</taxon>
        <taxon>Bacillaceae</taxon>
        <taxon>Falsibacillus</taxon>
    </lineage>
</organism>
<protein>
    <submittedName>
        <fullName evidence="1">Uncharacterized protein YqgQ</fullName>
    </submittedName>
</protein>
<dbReference type="InterPro" id="IPR009256">
    <property type="entry name" value="YqgQ-like"/>
</dbReference>
<gene>
    <name evidence="1" type="ORF">DFR59_10311</name>
</gene>
<comment type="caution">
    <text evidence="1">The sequence shown here is derived from an EMBL/GenBank/DDBJ whole genome shotgun (WGS) entry which is preliminary data.</text>
</comment>
<dbReference type="Gene3D" id="1.10.287.760">
    <property type="entry name" value="YqgQ-like"/>
    <property type="match status" value="1"/>
</dbReference>
<dbReference type="Proteomes" id="UP000255326">
    <property type="component" value="Unassembled WGS sequence"/>
</dbReference>
<accession>A0A370GKZ7</accession>
<keyword evidence="2" id="KW-1185">Reference proteome</keyword>
<dbReference type="OrthoDB" id="2361671at2"/>
<evidence type="ECO:0000313" key="2">
    <source>
        <dbReference type="Proteomes" id="UP000255326"/>
    </source>
</evidence>
<proteinExistence type="predicted"/>